<organism evidence="2 3">
    <name type="scientific">Kosmotoga olearia (strain ATCC BAA-1733 / DSM 21960 / TBF 19.5.1)</name>
    <dbReference type="NCBI Taxonomy" id="521045"/>
    <lineage>
        <taxon>Bacteria</taxon>
        <taxon>Thermotogati</taxon>
        <taxon>Thermotogota</taxon>
        <taxon>Thermotogae</taxon>
        <taxon>Kosmotogales</taxon>
        <taxon>Kosmotogaceae</taxon>
        <taxon>Kosmotoga</taxon>
    </lineage>
</organism>
<dbReference type="AlphaFoldDB" id="C5CIS6"/>
<dbReference type="SUPFAM" id="SSF50249">
    <property type="entry name" value="Nucleic acid-binding proteins"/>
    <property type="match status" value="1"/>
</dbReference>
<gene>
    <name evidence="2" type="ordered locus">Kole_0243</name>
</gene>
<dbReference type="InterPro" id="IPR050437">
    <property type="entry name" value="Ribos_protein_bS1-like"/>
</dbReference>
<evidence type="ECO:0000313" key="2">
    <source>
        <dbReference type="EMBL" id="ACR78968.1"/>
    </source>
</evidence>
<dbReference type="InterPro" id="IPR003029">
    <property type="entry name" value="S1_domain"/>
</dbReference>
<dbReference type="PROSITE" id="PS50126">
    <property type="entry name" value="S1"/>
    <property type="match status" value="1"/>
</dbReference>
<dbReference type="SMART" id="SM00316">
    <property type="entry name" value="S1"/>
    <property type="match status" value="1"/>
</dbReference>
<dbReference type="KEGG" id="kol:Kole_0243"/>
<feature type="domain" description="S1 motif" evidence="1">
    <location>
        <begin position="6"/>
        <end position="74"/>
    </location>
</feature>
<dbReference type="GO" id="GO:0003729">
    <property type="term" value="F:mRNA binding"/>
    <property type="evidence" value="ECO:0007669"/>
    <property type="project" value="TreeGrafter"/>
</dbReference>
<dbReference type="GO" id="GO:0006412">
    <property type="term" value="P:translation"/>
    <property type="evidence" value="ECO:0007669"/>
    <property type="project" value="TreeGrafter"/>
</dbReference>
<sequence>MSVKVGNIVQGKVTAVRKYGAFVTLEGGEEGFIHISKVSKGYVKNIDDYLKVGQEITAKVLGTTKDGKWELSIKDAGGNQGEEQATSQDFERKLARFMRDSSQKLSAYRRRLDKKRGVKKR</sequence>
<dbReference type="PANTHER" id="PTHR10724">
    <property type="entry name" value="30S RIBOSOMAL PROTEIN S1"/>
    <property type="match status" value="1"/>
</dbReference>
<reference evidence="2 3" key="1">
    <citation type="submission" date="2009-06" db="EMBL/GenBank/DDBJ databases">
        <title>Complete sequence of Thermotogales bacterium TBF 19.5.1.</title>
        <authorList>
            <consortium name="US DOE Joint Genome Institute"/>
            <person name="Lucas S."/>
            <person name="Copeland A."/>
            <person name="Lapidus A."/>
            <person name="Glavina del Rio T."/>
            <person name="Tice H."/>
            <person name="Bruce D."/>
            <person name="Goodwin L."/>
            <person name="Pitluck S."/>
            <person name="Chertkov O."/>
            <person name="Brettin T."/>
            <person name="Detter J.C."/>
            <person name="Han C."/>
            <person name="Schmutz J."/>
            <person name="Larimer F."/>
            <person name="Land M."/>
            <person name="Hauser L."/>
            <person name="Kyrpides N."/>
            <person name="Ovchinnikova G."/>
            <person name="Noll K."/>
        </authorList>
    </citation>
    <scope>NUCLEOTIDE SEQUENCE [LARGE SCALE GENOMIC DNA]</scope>
    <source>
        <strain evidence="3">ATCC BAA-1733 / DSM 21960 / TBF 19.5.1</strain>
    </source>
</reference>
<dbReference type="HOGENOM" id="CLU_128762_0_1_0"/>
<dbReference type="EMBL" id="CP001634">
    <property type="protein sequence ID" value="ACR78968.1"/>
    <property type="molecule type" value="Genomic_DNA"/>
</dbReference>
<dbReference type="STRING" id="521045.Kole_0243"/>
<dbReference type="OrthoDB" id="9810507at2"/>
<dbReference type="InterPro" id="IPR012340">
    <property type="entry name" value="NA-bd_OB-fold"/>
</dbReference>
<dbReference type="GO" id="GO:0003735">
    <property type="term" value="F:structural constituent of ribosome"/>
    <property type="evidence" value="ECO:0007669"/>
    <property type="project" value="TreeGrafter"/>
</dbReference>
<dbReference type="Proteomes" id="UP000002382">
    <property type="component" value="Chromosome"/>
</dbReference>
<evidence type="ECO:0000313" key="3">
    <source>
        <dbReference type="Proteomes" id="UP000002382"/>
    </source>
</evidence>
<accession>C5CIS6</accession>
<proteinExistence type="predicted"/>
<dbReference type="eggNOG" id="COG1098">
    <property type="taxonomic scope" value="Bacteria"/>
</dbReference>
<protein>
    <submittedName>
        <fullName evidence="2">RNA binding S1 domain protein</fullName>
    </submittedName>
</protein>
<dbReference type="Pfam" id="PF00575">
    <property type="entry name" value="S1"/>
    <property type="match status" value="1"/>
</dbReference>
<keyword evidence="3" id="KW-1185">Reference proteome</keyword>
<reference evidence="2 3" key="2">
    <citation type="journal article" date="2011" name="J. Bacteriol.">
        <title>Genome Sequence of Kosmotoga olearia Strain TBF 19.5.1, a Thermophilic Bacterium with a Wide Growth Temperature Range, Isolated from the Troll B Oil Platform in the North Sea.</title>
        <authorList>
            <person name="Swithers K.S."/>
            <person name="Dipippo J.L."/>
            <person name="Bruce D.C."/>
            <person name="Detter C."/>
            <person name="Tapia R."/>
            <person name="Han S."/>
            <person name="Goodwin L.A."/>
            <person name="Han J."/>
            <person name="Woyke T."/>
            <person name="Pitluck S."/>
            <person name="Pennacchio L."/>
            <person name="Nolan M."/>
            <person name="Mikhailova N."/>
            <person name="Land M.L."/>
            <person name="Nesbo C.L."/>
            <person name="Gogarten J.P."/>
            <person name="Noll K.M."/>
        </authorList>
    </citation>
    <scope>NUCLEOTIDE SEQUENCE [LARGE SCALE GENOMIC DNA]</scope>
    <source>
        <strain evidence="3">ATCC BAA-1733 / DSM 21960 / TBF 19.5.1</strain>
    </source>
</reference>
<dbReference type="Gene3D" id="2.40.50.140">
    <property type="entry name" value="Nucleic acid-binding proteins"/>
    <property type="match status" value="1"/>
</dbReference>
<name>C5CIS6_KOSOT</name>
<evidence type="ECO:0000259" key="1">
    <source>
        <dbReference type="PROSITE" id="PS50126"/>
    </source>
</evidence>